<dbReference type="PANTHER" id="PTHR35525">
    <property type="entry name" value="BLL6575 PROTEIN"/>
    <property type="match status" value="1"/>
</dbReference>
<dbReference type="Pfam" id="PF07336">
    <property type="entry name" value="ABATE"/>
    <property type="match status" value="1"/>
</dbReference>
<dbReference type="Proteomes" id="UP001500212">
    <property type="component" value="Unassembled WGS sequence"/>
</dbReference>
<gene>
    <name evidence="2" type="ORF">GCM10023195_36480</name>
</gene>
<evidence type="ECO:0000313" key="2">
    <source>
        <dbReference type="EMBL" id="GAA4609125.1"/>
    </source>
</evidence>
<proteinExistence type="predicted"/>
<evidence type="ECO:0000313" key="3">
    <source>
        <dbReference type="Proteomes" id="UP001500212"/>
    </source>
</evidence>
<dbReference type="Pfam" id="PF11706">
    <property type="entry name" value="zf-CGNR"/>
    <property type="match status" value="1"/>
</dbReference>
<dbReference type="PANTHER" id="PTHR35525:SF3">
    <property type="entry name" value="BLL6575 PROTEIN"/>
    <property type="match status" value="1"/>
</dbReference>
<dbReference type="RefSeq" id="WP_345355067.1">
    <property type="nucleotide sequence ID" value="NZ_BAABHJ010000008.1"/>
</dbReference>
<keyword evidence="3" id="KW-1185">Reference proteome</keyword>
<evidence type="ECO:0000259" key="1">
    <source>
        <dbReference type="Pfam" id="PF11706"/>
    </source>
</evidence>
<dbReference type="InterPro" id="IPR021005">
    <property type="entry name" value="Znf_CGNR"/>
</dbReference>
<dbReference type="InterPro" id="IPR023286">
    <property type="entry name" value="ABATE_dom_sf"/>
</dbReference>
<dbReference type="SUPFAM" id="SSF160904">
    <property type="entry name" value="Jann2411-like"/>
    <property type="match status" value="1"/>
</dbReference>
<dbReference type="Gene3D" id="1.10.3300.10">
    <property type="entry name" value="Jann2411-like domain"/>
    <property type="match status" value="1"/>
</dbReference>
<organism evidence="2 3">
    <name type="scientific">Actinoallomurus liliacearum</name>
    <dbReference type="NCBI Taxonomy" id="1080073"/>
    <lineage>
        <taxon>Bacteria</taxon>
        <taxon>Bacillati</taxon>
        <taxon>Actinomycetota</taxon>
        <taxon>Actinomycetes</taxon>
        <taxon>Streptosporangiales</taxon>
        <taxon>Thermomonosporaceae</taxon>
        <taxon>Actinoallomurus</taxon>
    </lineage>
</organism>
<accession>A0ABP8TIF8</accession>
<dbReference type="InterPro" id="IPR010852">
    <property type="entry name" value="ABATE"/>
</dbReference>
<reference evidence="3" key="1">
    <citation type="journal article" date="2019" name="Int. J. Syst. Evol. Microbiol.">
        <title>The Global Catalogue of Microorganisms (GCM) 10K type strain sequencing project: providing services to taxonomists for standard genome sequencing and annotation.</title>
        <authorList>
            <consortium name="The Broad Institute Genomics Platform"/>
            <consortium name="The Broad Institute Genome Sequencing Center for Infectious Disease"/>
            <person name="Wu L."/>
            <person name="Ma J."/>
        </authorList>
    </citation>
    <scope>NUCLEOTIDE SEQUENCE [LARGE SCALE GENOMIC DNA]</scope>
    <source>
        <strain evidence="3">JCM 17938</strain>
    </source>
</reference>
<feature type="domain" description="Zinc finger CGNR" evidence="1">
    <location>
        <begin position="149"/>
        <end position="190"/>
    </location>
</feature>
<name>A0ABP8TIF8_9ACTN</name>
<dbReference type="EMBL" id="BAABHJ010000008">
    <property type="protein sequence ID" value="GAA4609125.1"/>
    <property type="molecule type" value="Genomic_DNA"/>
</dbReference>
<comment type="caution">
    <text evidence="2">The sequence shown here is derived from an EMBL/GenBank/DDBJ whole genome shotgun (WGS) entry which is preliminary data.</text>
</comment>
<protein>
    <submittedName>
        <fullName evidence="2">CGNR zinc finger domain-containing protein</fullName>
    </submittedName>
</protein>
<sequence length="193" mass="20798">MGDWLWDGGRPSVDLVNTIRDRKLGGRETLRTPADLGAWLRTADLPGDPDDAGLRAVRRLREAIDLLAFPDVSAAGRGAAAEADDALPRTAREAVDIVNAAIAAAPPVPRLALDDAGRPVAAPREESTAAAMARLAVDAIGLLTGDDLLRVCAAPDCGVRFVDRSPARNRQWCSMRRCGNRNKARRHYDRTRS</sequence>